<dbReference type="InterPro" id="IPR016181">
    <property type="entry name" value="Acyl_CoA_acyltransferase"/>
</dbReference>
<dbReference type="AlphaFoldDB" id="A0A371JAA4"/>
<keyword evidence="3" id="KW-1185">Reference proteome</keyword>
<dbReference type="Pfam" id="PF17668">
    <property type="entry name" value="Acetyltransf_17"/>
    <property type="match status" value="1"/>
</dbReference>
<dbReference type="RefSeq" id="WP_094368748.1">
    <property type="nucleotide sequence ID" value="NZ_NOJY02000001.1"/>
</dbReference>
<proteinExistence type="predicted"/>
<dbReference type="Gene3D" id="3.40.630.30">
    <property type="match status" value="2"/>
</dbReference>
<evidence type="ECO:0000313" key="2">
    <source>
        <dbReference type="EMBL" id="RDY29684.1"/>
    </source>
</evidence>
<dbReference type="InterPro" id="IPR025559">
    <property type="entry name" value="Eis_dom"/>
</dbReference>
<dbReference type="InterPro" id="IPR041380">
    <property type="entry name" value="Acetyltransf_17"/>
</dbReference>
<gene>
    <name evidence="2" type="ORF">CHL78_000505</name>
</gene>
<accession>A0A371JAA4</accession>
<dbReference type="EMBL" id="NOJY02000001">
    <property type="protein sequence ID" value="RDY29684.1"/>
    <property type="molecule type" value="Genomic_DNA"/>
</dbReference>
<dbReference type="GO" id="GO:0034069">
    <property type="term" value="F:aminoglycoside N-acetyltransferase activity"/>
    <property type="evidence" value="ECO:0007669"/>
    <property type="project" value="TreeGrafter"/>
</dbReference>
<dbReference type="OrthoDB" id="9768284at2"/>
<dbReference type="PROSITE" id="PS51186">
    <property type="entry name" value="GNAT"/>
    <property type="match status" value="1"/>
</dbReference>
<protein>
    <submittedName>
        <fullName evidence="2">GNAT family N-acetyltransferase</fullName>
    </submittedName>
</protein>
<organism evidence="2 3">
    <name type="scientific">Romboutsia weinsteinii</name>
    <dbReference type="NCBI Taxonomy" id="2020949"/>
    <lineage>
        <taxon>Bacteria</taxon>
        <taxon>Bacillati</taxon>
        <taxon>Bacillota</taxon>
        <taxon>Clostridia</taxon>
        <taxon>Peptostreptococcales</taxon>
        <taxon>Peptostreptococcaceae</taxon>
        <taxon>Romboutsia</taxon>
    </lineage>
</organism>
<dbReference type="Gene3D" id="3.30.1050.10">
    <property type="entry name" value="SCP2 sterol-binding domain"/>
    <property type="match status" value="1"/>
</dbReference>
<comment type="caution">
    <text evidence="2">The sequence shown here is derived from an EMBL/GenBank/DDBJ whole genome shotgun (WGS) entry which is preliminary data.</text>
</comment>
<dbReference type="GO" id="GO:0030649">
    <property type="term" value="P:aminoglycoside antibiotic catabolic process"/>
    <property type="evidence" value="ECO:0007669"/>
    <property type="project" value="TreeGrafter"/>
</dbReference>
<keyword evidence="2" id="KW-0808">Transferase</keyword>
<dbReference type="InterPro" id="IPR051554">
    <property type="entry name" value="Acetyltransferase_Eis"/>
</dbReference>
<name>A0A371JAA4_9FIRM</name>
<dbReference type="PANTHER" id="PTHR37817">
    <property type="entry name" value="N-ACETYLTRANSFERASE EIS"/>
    <property type="match status" value="1"/>
</dbReference>
<dbReference type="Pfam" id="PF13530">
    <property type="entry name" value="SCP2_2"/>
    <property type="match status" value="1"/>
</dbReference>
<dbReference type="InterPro" id="IPR036527">
    <property type="entry name" value="SCP2_sterol-bd_dom_sf"/>
</dbReference>
<dbReference type="SUPFAM" id="SSF55729">
    <property type="entry name" value="Acyl-CoA N-acyltransferases (Nat)"/>
    <property type="match status" value="1"/>
</dbReference>
<dbReference type="Pfam" id="PF13527">
    <property type="entry name" value="Acetyltransf_9"/>
    <property type="match status" value="1"/>
</dbReference>
<evidence type="ECO:0000313" key="3">
    <source>
        <dbReference type="Proteomes" id="UP000215694"/>
    </source>
</evidence>
<sequence length="388" mass="46200">MNIRYAKDNEINSIKEIWSYCFNDGPRFMDYYFNNKYSRGNTVVVDEQQEIVSSLQLNQYQIMLNNKVYDTSYVVGVSTFPQVRGRGYMKNIMKFTLSELYSKGQLVSILMPIDYRLYRKYGYEHCYDQIEYNIDIEDLKRFSVSGKMHKVDESHIKDMIDINDYFLSDINGNTVRDESYYKVLFEEIKSEDGHIYIHEDNGYEGYIIYFLNNDTMFVREIFYKNIDSLKTMLKFIYNHNTQCRKVTISAPINDKLRFILDNPKTCEIKIKPFMMGRIINIKGYLESLELASDINLSCNIFIEDEFIEENNGVFKIEIENGKVSVEKVDEKYHLFFNINTITQLCFSYIDINEAIVINNMNKDYRDSEIIKIFEKIFTKKNNYINEYV</sequence>
<dbReference type="PANTHER" id="PTHR37817:SF1">
    <property type="entry name" value="N-ACETYLTRANSFERASE EIS"/>
    <property type="match status" value="1"/>
</dbReference>
<evidence type="ECO:0000259" key="1">
    <source>
        <dbReference type="PROSITE" id="PS51186"/>
    </source>
</evidence>
<dbReference type="Proteomes" id="UP000215694">
    <property type="component" value="Unassembled WGS sequence"/>
</dbReference>
<dbReference type="InterPro" id="IPR000182">
    <property type="entry name" value="GNAT_dom"/>
</dbReference>
<feature type="domain" description="N-acetyltransferase" evidence="1">
    <location>
        <begin position="1"/>
        <end position="143"/>
    </location>
</feature>
<reference evidence="2 3" key="1">
    <citation type="journal article" date="2017" name="Genome Announc.">
        <title>Draft Genome Sequence of Romboutsia weinsteinii sp. nov. Strain CCRI-19649(T) Isolated from Surface Water.</title>
        <authorList>
            <person name="Maheux A.F."/>
            <person name="Boudreau D.K."/>
            <person name="Berube E."/>
            <person name="Boissinot M."/>
            <person name="Cantin P."/>
            <person name="Raymond F."/>
            <person name="Corbeil J."/>
            <person name="Omar R.F."/>
            <person name="Bergeron M.G."/>
        </authorList>
    </citation>
    <scope>NUCLEOTIDE SEQUENCE [LARGE SCALE GENOMIC DNA]</scope>
    <source>
        <strain evidence="2 3">CCRI-19649</strain>
    </source>
</reference>
<dbReference type="SUPFAM" id="SSF55718">
    <property type="entry name" value="SCP-like"/>
    <property type="match status" value="1"/>
</dbReference>